<evidence type="ECO:0000256" key="9">
    <source>
        <dbReference type="ARBA" id="ARBA00023014"/>
    </source>
</evidence>
<evidence type="ECO:0000256" key="5">
    <source>
        <dbReference type="ARBA" id="ARBA00022679"/>
    </source>
</evidence>
<dbReference type="PANTHER" id="PTHR11601">
    <property type="entry name" value="CYSTEINE DESULFURYLASE FAMILY MEMBER"/>
    <property type="match status" value="1"/>
</dbReference>
<dbReference type="EMBL" id="BK015711">
    <property type="protein sequence ID" value="DAE21288.1"/>
    <property type="molecule type" value="Genomic_DNA"/>
</dbReference>
<feature type="domain" description="Aminotransferase class V" evidence="10">
    <location>
        <begin position="2"/>
        <end position="368"/>
    </location>
</feature>
<dbReference type="EC" id="2.8.1.7" evidence="3"/>
<dbReference type="PANTHER" id="PTHR11601:SF34">
    <property type="entry name" value="CYSTEINE DESULFURASE"/>
    <property type="match status" value="1"/>
</dbReference>
<keyword evidence="9" id="KW-0411">Iron-sulfur</keyword>
<evidence type="ECO:0000256" key="4">
    <source>
        <dbReference type="ARBA" id="ARBA00021783"/>
    </source>
</evidence>
<dbReference type="Gene3D" id="3.90.1150.10">
    <property type="entry name" value="Aspartate Aminotransferase, domain 1"/>
    <property type="match status" value="1"/>
</dbReference>
<proteinExistence type="inferred from homology"/>
<keyword evidence="8" id="KW-0408">Iron</keyword>
<evidence type="ECO:0000256" key="8">
    <source>
        <dbReference type="ARBA" id="ARBA00023004"/>
    </source>
</evidence>
<evidence type="ECO:0000256" key="3">
    <source>
        <dbReference type="ARBA" id="ARBA00012239"/>
    </source>
</evidence>
<dbReference type="InterPro" id="IPR015421">
    <property type="entry name" value="PyrdxlP-dep_Trfase_major"/>
</dbReference>
<evidence type="ECO:0000256" key="2">
    <source>
        <dbReference type="ARBA" id="ARBA00006490"/>
    </source>
</evidence>
<comment type="similarity">
    <text evidence="2">Belongs to the class-V pyridoxal-phosphate-dependent aminotransferase family. NifS/IscS subfamily.</text>
</comment>
<protein>
    <recommendedName>
        <fullName evidence="4">NifS-like protein</fullName>
        <ecNumber evidence="3">2.8.1.7</ecNumber>
    </recommendedName>
</protein>
<comment type="cofactor">
    <cofactor evidence="1">
        <name>pyridoxal 5'-phosphate</name>
        <dbReference type="ChEBI" id="CHEBI:597326"/>
    </cofactor>
</comment>
<dbReference type="SUPFAM" id="SSF53383">
    <property type="entry name" value="PLP-dependent transferases"/>
    <property type="match status" value="1"/>
</dbReference>
<keyword evidence="7" id="KW-0663">Pyridoxal phosphate</keyword>
<dbReference type="GO" id="GO:0046872">
    <property type="term" value="F:metal ion binding"/>
    <property type="evidence" value="ECO:0007669"/>
    <property type="project" value="UniProtKB-KW"/>
</dbReference>
<evidence type="ECO:0000259" key="10">
    <source>
        <dbReference type="Pfam" id="PF00266"/>
    </source>
</evidence>
<organism evidence="11">
    <name type="scientific">Siphoviridae sp. ctE6L85</name>
    <dbReference type="NCBI Taxonomy" id="2826202"/>
    <lineage>
        <taxon>Viruses</taxon>
        <taxon>Duplodnaviria</taxon>
        <taxon>Heunggongvirae</taxon>
        <taxon>Uroviricota</taxon>
        <taxon>Caudoviricetes</taxon>
    </lineage>
</organism>
<keyword evidence="5" id="KW-0808">Transferase</keyword>
<keyword evidence="6" id="KW-0479">Metal-binding</keyword>
<dbReference type="GO" id="GO:0031071">
    <property type="term" value="F:cysteine desulfurase activity"/>
    <property type="evidence" value="ECO:0007669"/>
    <property type="project" value="UniProtKB-EC"/>
</dbReference>
<dbReference type="GO" id="GO:0051536">
    <property type="term" value="F:iron-sulfur cluster binding"/>
    <property type="evidence" value="ECO:0007669"/>
    <property type="project" value="UniProtKB-KW"/>
</dbReference>
<dbReference type="InterPro" id="IPR015422">
    <property type="entry name" value="PyrdxlP-dep_Trfase_small"/>
</dbReference>
<dbReference type="InterPro" id="IPR020578">
    <property type="entry name" value="Aminotrans_V_PyrdxlP_BS"/>
</dbReference>
<dbReference type="Gene3D" id="1.10.260.50">
    <property type="match status" value="1"/>
</dbReference>
<sequence>MIYLDNAATTQIDKRVLDAMMPYLTTQYGNAGTLYKFGRSAGEAAKQARAQVAEFLNAKPEQILFTSGGSEANSLVFQGLKEYLKSIGKTHILVSAIEHDSVLKAAHSLIKDEFYIEYLPAHSDGKVFAQSVEDAITPKTGLVSVMYVNNETGAVNPIEEIGTICMKRGILFHTDCVQAAGCHPIDVEKIGCDFLSLSSHKIHGPKGVGALFAKDKSVLTPIIFGGAEQEFGLRAGTENVAGIVGFGTACEISSKSLHEDCIWVSTLKQRFYMALTDALKKNGHADIVHTNGPSVLNPGKTLNLCLSGIDGQTLLLMLDGKNICISAGSACRSHEAEPSHVLTAMGLTADEARSSIRISFSRMNTADEAVDAANIIASCIEILANEVAR</sequence>
<dbReference type="Pfam" id="PF00266">
    <property type="entry name" value="Aminotran_5"/>
    <property type="match status" value="1"/>
</dbReference>
<dbReference type="PIRSF" id="PIRSF005572">
    <property type="entry name" value="NifS"/>
    <property type="match status" value="1"/>
</dbReference>
<dbReference type="InterPro" id="IPR015424">
    <property type="entry name" value="PyrdxlP-dep_Trfase"/>
</dbReference>
<name>A0A8S5QQC8_9CAUD</name>
<reference evidence="11" key="1">
    <citation type="journal article" date="2021" name="Proc. Natl. Acad. Sci. U.S.A.">
        <title>A Catalog of Tens of Thousands of Viruses from Human Metagenomes Reveals Hidden Associations with Chronic Diseases.</title>
        <authorList>
            <person name="Tisza M.J."/>
            <person name="Buck C.B."/>
        </authorList>
    </citation>
    <scope>NUCLEOTIDE SEQUENCE</scope>
    <source>
        <strain evidence="11">CtE6L85</strain>
    </source>
</reference>
<evidence type="ECO:0000256" key="6">
    <source>
        <dbReference type="ARBA" id="ARBA00022723"/>
    </source>
</evidence>
<evidence type="ECO:0000256" key="1">
    <source>
        <dbReference type="ARBA" id="ARBA00001933"/>
    </source>
</evidence>
<dbReference type="InterPro" id="IPR016454">
    <property type="entry name" value="Cysteine_dSase"/>
</dbReference>
<evidence type="ECO:0000256" key="7">
    <source>
        <dbReference type="ARBA" id="ARBA00022898"/>
    </source>
</evidence>
<dbReference type="PROSITE" id="PS00595">
    <property type="entry name" value="AA_TRANSFER_CLASS_5"/>
    <property type="match status" value="1"/>
</dbReference>
<dbReference type="InterPro" id="IPR000192">
    <property type="entry name" value="Aminotrans_V_dom"/>
</dbReference>
<evidence type="ECO:0000313" key="11">
    <source>
        <dbReference type="EMBL" id="DAE21288.1"/>
    </source>
</evidence>
<accession>A0A8S5QQC8</accession>
<dbReference type="Gene3D" id="3.40.640.10">
    <property type="entry name" value="Type I PLP-dependent aspartate aminotransferase-like (Major domain)"/>
    <property type="match status" value="1"/>
</dbReference>